<keyword evidence="3" id="KW-1133">Transmembrane helix</keyword>
<dbReference type="KEGG" id="vbh:CMV30_07450"/>
<dbReference type="Gene3D" id="2.40.30.170">
    <property type="match status" value="1"/>
</dbReference>
<keyword evidence="2" id="KW-0175">Coiled coil</keyword>
<keyword evidence="5" id="KW-1185">Reference proteome</keyword>
<proteinExistence type="predicted"/>
<evidence type="ECO:0000256" key="1">
    <source>
        <dbReference type="ARBA" id="ARBA00004196"/>
    </source>
</evidence>
<keyword evidence="3" id="KW-0812">Transmembrane</keyword>
<dbReference type="GO" id="GO:0030313">
    <property type="term" value="C:cell envelope"/>
    <property type="evidence" value="ECO:0007669"/>
    <property type="project" value="UniProtKB-SubCell"/>
</dbReference>
<dbReference type="InterPro" id="IPR050465">
    <property type="entry name" value="UPF0194_transport"/>
</dbReference>
<keyword evidence="3" id="KW-0472">Membrane</keyword>
<dbReference type="AlphaFoldDB" id="A0A290QNR0"/>
<dbReference type="EMBL" id="CP023344">
    <property type="protein sequence ID" value="ATC66042.1"/>
    <property type="molecule type" value="Genomic_DNA"/>
</dbReference>
<dbReference type="PANTHER" id="PTHR32347">
    <property type="entry name" value="EFFLUX SYSTEM COMPONENT YKNX-RELATED"/>
    <property type="match status" value="1"/>
</dbReference>
<dbReference type="Gene3D" id="2.40.50.100">
    <property type="match status" value="1"/>
</dbReference>
<organism evidence="4 5">
    <name type="scientific">Nibricoccus aquaticus</name>
    <dbReference type="NCBI Taxonomy" id="2576891"/>
    <lineage>
        <taxon>Bacteria</taxon>
        <taxon>Pseudomonadati</taxon>
        <taxon>Verrucomicrobiota</taxon>
        <taxon>Opitutia</taxon>
        <taxon>Opitutales</taxon>
        <taxon>Opitutaceae</taxon>
        <taxon>Nibricoccus</taxon>
    </lineage>
</organism>
<dbReference type="OrthoDB" id="9806939at2"/>
<dbReference type="PROSITE" id="PS51257">
    <property type="entry name" value="PROKAR_LIPOPROTEIN"/>
    <property type="match status" value="1"/>
</dbReference>
<evidence type="ECO:0000256" key="3">
    <source>
        <dbReference type="SAM" id="Phobius"/>
    </source>
</evidence>
<evidence type="ECO:0000313" key="5">
    <source>
        <dbReference type="Proteomes" id="UP000217265"/>
    </source>
</evidence>
<dbReference type="Gene3D" id="1.10.287.470">
    <property type="entry name" value="Helix hairpin bin"/>
    <property type="match status" value="1"/>
</dbReference>
<dbReference type="Gene3D" id="2.40.420.20">
    <property type="match status" value="1"/>
</dbReference>
<dbReference type="Proteomes" id="UP000217265">
    <property type="component" value="Chromosome"/>
</dbReference>
<protein>
    <submittedName>
        <fullName evidence="4">RND transporter</fullName>
    </submittedName>
</protein>
<gene>
    <name evidence="4" type="ORF">CMV30_07450</name>
</gene>
<reference evidence="4 5" key="1">
    <citation type="submission" date="2017-09" db="EMBL/GenBank/DDBJ databases">
        <title>Complete genome sequence of Verrucomicrobial strain HZ-65, isolated from freshwater.</title>
        <authorList>
            <person name="Choi A."/>
        </authorList>
    </citation>
    <scope>NUCLEOTIDE SEQUENCE [LARGE SCALE GENOMIC DNA]</scope>
    <source>
        <strain evidence="4 5">HZ-65</strain>
    </source>
</reference>
<sequence length="417" mass="45408">MDAARPKSERPRKQRRLVAGVIAAALISCGVLGLMVLKPAAPTVERGLVLIDTVKRGSMLRQVRGVGTLVPEEIRWIASRTAGRVDRVLLRPGAAVTEESVILVLTNPEVEQAAANADSQLTAVEAELVNLNVTLEREVLAAESALASARAEREQSRLRAELNEELFKQGLLSSVDYKLSRVNAEHAGTRFEIEEKRFKFARDSIAPQLAVKQAEVSRLRAQAKLRHDELASLSVRAGMRGVLQILPVEIGSQVQTGVNLARVADPTRLKAQIRIAETQTRDIQVGQRVTVDTRNGVIEGDVERIDPSVQASTVAVDVRLSGELPRGARPDLSIEGVIEIERLDNVLYVTRPAFGQESGAVGLFKLEADGVHASLTRVMLGRSSVSLVEIVDGVQPGDRVILSDMSQWSAHERIQLQ</sequence>
<evidence type="ECO:0000313" key="4">
    <source>
        <dbReference type="EMBL" id="ATC66042.1"/>
    </source>
</evidence>
<comment type="subcellular location">
    <subcellularLocation>
        <location evidence="1">Cell envelope</location>
    </subcellularLocation>
</comment>
<name>A0A290QNR0_9BACT</name>
<accession>A0A290QNR0</accession>
<dbReference type="RefSeq" id="WP_096057670.1">
    <property type="nucleotide sequence ID" value="NZ_CP023344.1"/>
</dbReference>
<evidence type="ECO:0000256" key="2">
    <source>
        <dbReference type="ARBA" id="ARBA00023054"/>
    </source>
</evidence>
<feature type="transmembrane region" description="Helical" evidence="3">
    <location>
        <begin position="17"/>
        <end position="37"/>
    </location>
</feature>